<gene>
    <name evidence="6" type="ORF">RG540_PA14400</name>
</gene>
<comment type="similarity">
    <text evidence="2">Belongs to the bacterial solute-binding protein 5 family.</text>
</comment>
<dbReference type="RefSeq" id="WP_244446733.1">
    <property type="nucleotide sequence ID" value="NZ_HG938354.1"/>
</dbReference>
<dbReference type="InterPro" id="IPR039424">
    <property type="entry name" value="SBP_5"/>
</dbReference>
<evidence type="ECO:0000256" key="2">
    <source>
        <dbReference type="ARBA" id="ARBA00005695"/>
    </source>
</evidence>
<comment type="subcellular location">
    <subcellularLocation>
        <location evidence="1">Periplasm</location>
    </subcellularLocation>
</comment>
<dbReference type="GO" id="GO:0030288">
    <property type="term" value="C:outer membrane-bounded periplasmic space"/>
    <property type="evidence" value="ECO:0007669"/>
    <property type="project" value="UniProtKB-ARBA"/>
</dbReference>
<evidence type="ECO:0000313" key="7">
    <source>
        <dbReference type="Proteomes" id="UP000028181"/>
    </source>
</evidence>
<dbReference type="PATRIC" id="fig|1028800.3.peg.6089"/>
<dbReference type="Gene3D" id="3.40.190.10">
    <property type="entry name" value="Periplasmic binding protein-like II"/>
    <property type="match status" value="1"/>
</dbReference>
<dbReference type="GeneID" id="24259887"/>
<feature type="chain" id="PRO_5001656331" evidence="4">
    <location>
        <begin position="25"/>
        <end position="504"/>
    </location>
</feature>
<name>A0A068T248_NEOGA</name>
<dbReference type="GO" id="GO:0043190">
    <property type="term" value="C:ATP-binding cassette (ABC) transporter complex"/>
    <property type="evidence" value="ECO:0007669"/>
    <property type="project" value="InterPro"/>
</dbReference>
<reference evidence="7" key="1">
    <citation type="journal article" date="2014" name="BMC Genomics">
        <title>Genome sequencing of two Neorhizobium galegae strains reveals a noeT gene responsible for the unusual acetylation of the nodulation factors.</title>
        <authorList>
            <person name="Osterman J."/>
            <person name="Marsh J."/>
            <person name="Laine P.K."/>
            <person name="Zeng Z."/>
            <person name="Alatalo E."/>
            <person name="Sullivan J.T."/>
            <person name="Young J.P."/>
            <person name="Thomas-Oates J."/>
            <person name="Paulin L."/>
            <person name="Lindstrom K."/>
        </authorList>
    </citation>
    <scope>NUCLEOTIDE SEQUENCE [LARGE SCALE GENOMIC DNA]</scope>
    <source>
        <strain evidence="7">HAMBI 540</strain>
    </source>
</reference>
<evidence type="ECO:0000256" key="3">
    <source>
        <dbReference type="ARBA" id="ARBA00022729"/>
    </source>
</evidence>
<proteinExistence type="inferred from homology"/>
<dbReference type="Gene3D" id="3.90.76.10">
    <property type="entry name" value="Dipeptide-binding Protein, Domain 1"/>
    <property type="match status" value="1"/>
</dbReference>
<evidence type="ECO:0000313" key="6">
    <source>
        <dbReference type="EMBL" id="CDN52116.1"/>
    </source>
</evidence>
<dbReference type="GO" id="GO:1904680">
    <property type="term" value="F:peptide transmembrane transporter activity"/>
    <property type="evidence" value="ECO:0007669"/>
    <property type="project" value="TreeGrafter"/>
</dbReference>
<accession>A0A068T248</accession>
<evidence type="ECO:0000259" key="5">
    <source>
        <dbReference type="Pfam" id="PF00496"/>
    </source>
</evidence>
<dbReference type="Gene3D" id="3.10.105.10">
    <property type="entry name" value="Dipeptide-binding Protein, Domain 3"/>
    <property type="match status" value="1"/>
</dbReference>
<dbReference type="SUPFAM" id="SSF53850">
    <property type="entry name" value="Periplasmic binding protein-like II"/>
    <property type="match status" value="1"/>
</dbReference>
<geneLocation type="plasmid" evidence="7">
    <name>II</name>
</geneLocation>
<dbReference type="Proteomes" id="UP000028181">
    <property type="component" value="Plasmid pHAMBI540a"/>
</dbReference>
<evidence type="ECO:0000256" key="4">
    <source>
        <dbReference type="SAM" id="SignalP"/>
    </source>
</evidence>
<feature type="domain" description="Solute-binding protein family 5" evidence="5">
    <location>
        <begin position="73"/>
        <end position="414"/>
    </location>
</feature>
<organism evidence="6 7">
    <name type="scientific">Neorhizobium galegae bv. orientalis str. HAMBI 540</name>
    <dbReference type="NCBI Taxonomy" id="1028800"/>
    <lineage>
        <taxon>Bacteria</taxon>
        <taxon>Pseudomonadati</taxon>
        <taxon>Pseudomonadota</taxon>
        <taxon>Alphaproteobacteria</taxon>
        <taxon>Hyphomicrobiales</taxon>
        <taxon>Rhizobiaceae</taxon>
        <taxon>Rhizobium/Agrobacterium group</taxon>
        <taxon>Neorhizobium</taxon>
    </lineage>
</organism>
<protein>
    <submittedName>
        <fullName evidence="6">Extracellular solute-binding protein family 5</fullName>
    </submittedName>
</protein>
<dbReference type="InterPro" id="IPR030678">
    <property type="entry name" value="Peptide/Ni-bd"/>
</dbReference>
<keyword evidence="6" id="KW-0614">Plasmid</keyword>
<sequence length="504" mass="55532">MNFWKTLILAASAALTIPSGIAWAQTKNSVTIVLPAGPDRLDPCETPRSVIGRIIKQNVVETLVELDYGNGKILPRLAESWEQPSPNEWVFKLRKGVKFHDGAPFDAKSVVYSVERTNDPKLTCIARTKYLDGTSIVASVIDDNTVKFTTKTPVPILPTLLAQLAISSPNTPKGEYTNKPVGTGPYRFEGWAQGASVVIVRDDSYWGAKPAIEKATYVWRGESSVAAAMVETGEADLAFSIAPQDATNKATDKVYPNSDTSMFRLSVDVPPLNDARVRKAINLAIDRNAFLGSVISSEAQLAMQQVGPSVLGFNPKLKPWPYDPTQAKKLLAEAKADGVDVTREIRMVGRAGMFANSNEFVEAAAEMLRQIGLNIKLDNLEMSQWLQVANKPFAADRQPNIFLTMHDNNSGDAAFTAFFKYHSNGRQSELHDPELDALIDKAGTEQGDKRVADYQEVFRRIYEDKVADVPLFHMVNFMRVGKRIDFSPTIANAVELQLASLKLK</sequence>
<dbReference type="HOGENOM" id="CLU_017028_7_0_5"/>
<dbReference type="Pfam" id="PF00496">
    <property type="entry name" value="SBP_bac_5"/>
    <property type="match status" value="1"/>
</dbReference>
<dbReference type="AlphaFoldDB" id="A0A068T248"/>
<dbReference type="KEGG" id="ngg:RG540_PA14400"/>
<dbReference type="GO" id="GO:0015833">
    <property type="term" value="P:peptide transport"/>
    <property type="evidence" value="ECO:0007669"/>
    <property type="project" value="TreeGrafter"/>
</dbReference>
<feature type="signal peptide" evidence="4">
    <location>
        <begin position="1"/>
        <end position="24"/>
    </location>
</feature>
<dbReference type="PIRSF" id="PIRSF002741">
    <property type="entry name" value="MppA"/>
    <property type="match status" value="1"/>
</dbReference>
<dbReference type="eggNOG" id="COG0747">
    <property type="taxonomic scope" value="Bacteria"/>
</dbReference>
<evidence type="ECO:0000256" key="1">
    <source>
        <dbReference type="ARBA" id="ARBA00004418"/>
    </source>
</evidence>
<dbReference type="PANTHER" id="PTHR30290">
    <property type="entry name" value="PERIPLASMIC BINDING COMPONENT OF ABC TRANSPORTER"/>
    <property type="match status" value="1"/>
</dbReference>
<dbReference type="EMBL" id="HG938354">
    <property type="protein sequence ID" value="CDN52116.1"/>
    <property type="molecule type" value="Genomic_DNA"/>
</dbReference>
<keyword evidence="7" id="KW-1185">Reference proteome</keyword>
<dbReference type="PANTHER" id="PTHR30290:SF38">
    <property type="entry name" value="D,D-DIPEPTIDE-BINDING PERIPLASMIC PROTEIN DDPA-RELATED"/>
    <property type="match status" value="1"/>
</dbReference>
<dbReference type="InterPro" id="IPR000914">
    <property type="entry name" value="SBP_5_dom"/>
</dbReference>
<keyword evidence="3 4" id="KW-0732">Signal</keyword>